<dbReference type="AlphaFoldDB" id="A0A6B3R465"/>
<reference evidence="1 2" key="1">
    <citation type="submission" date="2020-02" db="EMBL/GenBank/DDBJ databases">
        <title>Flavobacteriaceae Psychroflexus bacterium YR1-1, complete genome.</title>
        <authorList>
            <person name="Li Y."/>
            <person name="Wu S."/>
        </authorList>
    </citation>
    <scope>NUCLEOTIDE SEQUENCE [LARGE SCALE GENOMIC DNA]</scope>
    <source>
        <strain evidence="1 2">YR1-1</strain>
    </source>
</reference>
<keyword evidence="2" id="KW-1185">Reference proteome</keyword>
<gene>
    <name evidence="1" type="ORF">G3567_07335</name>
</gene>
<name>A0A6B3R465_9FLAO</name>
<evidence type="ECO:0000313" key="2">
    <source>
        <dbReference type="Proteomes" id="UP000478505"/>
    </source>
</evidence>
<evidence type="ECO:0000313" key="1">
    <source>
        <dbReference type="EMBL" id="NEV93957.1"/>
    </source>
</evidence>
<proteinExistence type="predicted"/>
<sequence>MRPLFIMICFCLGLSACQFDSKGVQGKLIDFIPSKSVLILESENLSRSVEELTATELFQNNASLPVFKDIQDKFKFIRYFDLDAEAFLAVTPIGERELATSLIIEDRYLQLDSLQLTKQKEIDYAGQVISEFELDQATFYSTLIEQVRISSESKLIIENVIRAYNNQFKFDELFYKAHKAATGETSAFINLEEAHYLYKNEFDDLNAKSLKGLGKWLSIDLEISKGSYTWSGAILSNAASKKLDLFSGTSPSAFRLHEVTPVNATGFLSLTFSDFESLQNNRADQNHTATSPFRFIFEDSKQVGAIALENGALVYDMLSSNVTRTLDSLSMKVQQETTFRNQTIYTFQPENVFADFSPLLSNHKFSVFTVYDSHFLFAKNQEALESILININNRSVLSESSSFQDAVDKMSASAHMVWGGQLEAIVDQLENSAAEDFAANFKNFSAEGYSSVIMQATQEDNFAFVNGILSKTRSEAKSEEAIQVKRIKLDHSIATEPSLFTNWRTRQKDIAVQDETNTLHLIAQDGKTIWTKPLDSRIVGEILTLDIYRNTRLQMAFTTQNKLYVIDKNGNSVAPFPLEFKDFISEGLAIFDYDQNGKYRFVVVQGDEVLMFNKEGKLVKGFDFKSGSKIQRTPQHIRIGRKDYILVENEQGLNILNRTGGVRVNPKQSISTSGNAWGLHNASFTGTDAEGNRIEISQSGAVKTTAMDLSDNHFIAVSPKHVVTFSENKLSINGVTKTLDYGLYLPPQIYEQANRTYFSIVDQQADKVYLFDEQAELVSGFPVFGNSHIELDLRAPTALNFIVKGDDNAILIYNKSL</sequence>
<dbReference type="Proteomes" id="UP000478505">
    <property type="component" value="Unassembled WGS sequence"/>
</dbReference>
<dbReference type="RefSeq" id="WP_164004671.1">
    <property type="nucleotide sequence ID" value="NZ_JAAIKD010000003.1"/>
</dbReference>
<comment type="caution">
    <text evidence="1">The sequence shown here is derived from an EMBL/GenBank/DDBJ whole genome shotgun (WGS) entry which is preliminary data.</text>
</comment>
<dbReference type="PROSITE" id="PS51257">
    <property type="entry name" value="PROKAR_LIPOPROTEIN"/>
    <property type="match status" value="1"/>
</dbReference>
<dbReference type="EMBL" id="JAAIKD010000003">
    <property type="protein sequence ID" value="NEV93957.1"/>
    <property type="molecule type" value="Genomic_DNA"/>
</dbReference>
<accession>A0A6B3R465</accession>
<organism evidence="1 2">
    <name type="scientific">Psychroflexus aurantiacus</name>
    <dbReference type="NCBI Taxonomy" id="2709310"/>
    <lineage>
        <taxon>Bacteria</taxon>
        <taxon>Pseudomonadati</taxon>
        <taxon>Bacteroidota</taxon>
        <taxon>Flavobacteriia</taxon>
        <taxon>Flavobacteriales</taxon>
        <taxon>Flavobacteriaceae</taxon>
        <taxon>Psychroflexus</taxon>
    </lineage>
</organism>
<protein>
    <submittedName>
        <fullName evidence="1">Uncharacterized protein</fullName>
    </submittedName>
</protein>